<feature type="region of interest" description="Disordered" evidence="1">
    <location>
        <begin position="287"/>
        <end position="327"/>
    </location>
</feature>
<proteinExistence type="predicted"/>
<dbReference type="EMBL" id="LJZR01000011">
    <property type="protein sequence ID" value="KPQ35551.1"/>
    <property type="molecule type" value="Genomic_DNA"/>
</dbReference>
<feature type="transmembrane region" description="Helical" evidence="2">
    <location>
        <begin position="437"/>
        <end position="453"/>
    </location>
</feature>
<accession>A0A0P8BNV8</accession>
<dbReference type="STRING" id="1666911.HLUCCA11_09885"/>
<organism evidence="3 4">
    <name type="scientific">Phormidesmis priestleyi Ana</name>
    <dbReference type="NCBI Taxonomy" id="1666911"/>
    <lineage>
        <taxon>Bacteria</taxon>
        <taxon>Bacillati</taxon>
        <taxon>Cyanobacteriota</taxon>
        <taxon>Cyanophyceae</taxon>
        <taxon>Leptolyngbyales</taxon>
        <taxon>Leptolyngbyaceae</taxon>
        <taxon>Phormidesmis</taxon>
    </lineage>
</organism>
<evidence type="ECO:0000256" key="2">
    <source>
        <dbReference type="SAM" id="Phobius"/>
    </source>
</evidence>
<gene>
    <name evidence="3" type="ORF">HLUCCA11_09885</name>
</gene>
<name>A0A0P8BNV8_9CYAN</name>
<feature type="transmembrane region" description="Helical" evidence="2">
    <location>
        <begin position="403"/>
        <end position="425"/>
    </location>
</feature>
<protein>
    <submittedName>
        <fullName evidence="3">Pentapeptide repeats (8 copies)</fullName>
    </submittedName>
</protein>
<feature type="compositionally biased region" description="Low complexity" evidence="1">
    <location>
        <begin position="13"/>
        <end position="28"/>
    </location>
</feature>
<evidence type="ECO:0000313" key="4">
    <source>
        <dbReference type="Proteomes" id="UP000050465"/>
    </source>
</evidence>
<evidence type="ECO:0000313" key="3">
    <source>
        <dbReference type="EMBL" id="KPQ35551.1"/>
    </source>
</evidence>
<keyword evidence="2" id="KW-0472">Membrane</keyword>
<evidence type="ECO:0000256" key="1">
    <source>
        <dbReference type="SAM" id="MobiDB-lite"/>
    </source>
</evidence>
<dbReference type="Proteomes" id="UP000050465">
    <property type="component" value="Unassembled WGS sequence"/>
</dbReference>
<comment type="caution">
    <text evidence="3">The sequence shown here is derived from an EMBL/GenBank/DDBJ whole genome shotgun (WGS) entry which is preliminary data.</text>
</comment>
<reference evidence="3 4" key="1">
    <citation type="submission" date="2015-09" db="EMBL/GenBank/DDBJ databases">
        <title>Identification and resolution of microdiversity through metagenomic sequencing of parallel consortia.</title>
        <authorList>
            <person name="Nelson W.C."/>
            <person name="Romine M.F."/>
            <person name="Lindemann S.R."/>
        </authorList>
    </citation>
    <scope>NUCLEOTIDE SEQUENCE [LARGE SCALE GENOMIC DNA]</scope>
    <source>
        <strain evidence="3">Ana</strain>
    </source>
</reference>
<sequence length="454" mass="49820">MELQAIREKLQQLQAEPPAAEALALPAPWSDPKNNAEPAPHAAGSQSIPVAHNPQFVQSLAYQQGSHSISPRPDQQLNNPRLNNPDQQINQSPQEKAIEALKQRSLGHDQAAIARMDHLVAQEIYRLEVQANNINERSRQQATEIMAIKRSAQQASVGLRRQGIHDHPQLTAIIQFLADHQSAAVPYIERDSQGHFTLAYDTIDFHQAEQEAIDTAHALRNRRQASHAVPISQPPHQALFTQPIASSAQHNTLTPPRNNYETAKSWIEAACNFAVEGTSELIHTFSSGSASDLTEKGKRRRRRRNTVTIEGDYPETNSLNHDEWPEGIEEGFGQAGLSAMGGFSMGSSDMGSSDMGSSDMGSSDMGSSDMAEGYLNHQFSWLDGTIWFSSAAIARIMIQAIAASYPIVQTLSLMGLVGVIVFALYKVIISKSTDYSLVYRLCIGMMGLFLAGLF</sequence>
<dbReference type="AlphaFoldDB" id="A0A0P8BNV8"/>
<feature type="region of interest" description="Disordered" evidence="1">
    <location>
        <begin position="13"/>
        <end position="47"/>
    </location>
</feature>
<keyword evidence="2" id="KW-1133">Transmembrane helix</keyword>
<feature type="region of interest" description="Disordered" evidence="1">
    <location>
        <begin position="62"/>
        <end position="89"/>
    </location>
</feature>
<keyword evidence="2" id="KW-0812">Transmembrane</keyword>